<comment type="caution">
    <text evidence="2">The sequence shown here is derived from an EMBL/GenBank/DDBJ whole genome shotgun (WGS) entry which is preliminary data.</text>
</comment>
<keyword evidence="1" id="KW-1133">Transmembrane helix</keyword>
<keyword evidence="1" id="KW-0812">Transmembrane</keyword>
<accession>A0A7C2ZL51</accession>
<evidence type="ECO:0000256" key="1">
    <source>
        <dbReference type="SAM" id="Phobius"/>
    </source>
</evidence>
<dbReference type="EMBL" id="DSGT01000001">
    <property type="protein sequence ID" value="HEW52622.1"/>
    <property type="molecule type" value="Genomic_DNA"/>
</dbReference>
<organism evidence="2">
    <name type="scientific">Ignisphaera aggregans</name>
    <dbReference type="NCBI Taxonomy" id="334771"/>
    <lineage>
        <taxon>Archaea</taxon>
        <taxon>Thermoproteota</taxon>
        <taxon>Thermoprotei</taxon>
        <taxon>Desulfurococcales</taxon>
        <taxon>Desulfurococcaceae</taxon>
        <taxon>Ignisphaera</taxon>
    </lineage>
</organism>
<name>A0A7C2ZL51_9CREN</name>
<dbReference type="InterPro" id="IPR013373">
    <property type="entry name" value="Flagellin/pilin_N_arc"/>
</dbReference>
<reference evidence="2" key="1">
    <citation type="journal article" date="2020" name="mSystems">
        <title>Genome- and Community-Level Interaction Insights into Carbon Utilization and Element Cycling Functions of Hydrothermarchaeota in Hydrothermal Sediment.</title>
        <authorList>
            <person name="Zhou Z."/>
            <person name="Liu Y."/>
            <person name="Xu W."/>
            <person name="Pan J."/>
            <person name="Luo Z.H."/>
            <person name="Li M."/>
        </authorList>
    </citation>
    <scope>NUCLEOTIDE SEQUENCE [LARGE SCALE GENOMIC DNA]</scope>
    <source>
        <strain evidence="2">SpSt-16</strain>
    </source>
</reference>
<protein>
    <recommendedName>
        <fullName evidence="3">Type IV pilin</fullName>
    </recommendedName>
</protein>
<evidence type="ECO:0008006" key="3">
    <source>
        <dbReference type="Google" id="ProtNLM"/>
    </source>
</evidence>
<gene>
    <name evidence="2" type="ORF">ENO77_00305</name>
</gene>
<feature type="transmembrane region" description="Helical" evidence="1">
    <location>
        <begin position="12"/>
        <end position="36"/>
    </location>
</feature>
<evidence type="ECO:0000313" key="2">
    <source>
        <dbReference type="EMBL" id="HEW52622.1"/>
    </source>
</evidence>
<dbReference type="AlphaFoldDB" id="A0A7C2ZL51"/>
<dbReference type="NCBIfam" id="TIGR02537">
    <property type="entry name" value="arch_flag_Nterm"/>
    <property type="match status" value="1"/>
</dbReference>
<proteinExistence type="predicted"/>
<sequence>MKKLYKGIEPIIAVVILVAVTLVIAIGVIGWIMGWWGSMGATEQLQLYADSNLTVSSGGSGTLELRVANKGSASAVIYKVEIVGTACTVEISDDTPKNTGIDVDDKRGGVTVPPGTDGIIIYDIRGDNCNLIPGSVYQIKVYTKAGNVYPLTLTAQWRSSSS</sequence>
<keyword evidence="1" id="KW-0472">Membrane</keyword>